<dbReference type="Proteomes" id="UP001571476">
    <property type="component" value="Unassembled WGS sequence"/>
</dbReference>
<organism evidence="2 3">
    <name type="scientific">Streptomyces aureus</name>
    <dbReference type="NCBI Taxonomy" id="193461"/>
    <lineage>
        <taxon>Bacteria</taxon>
        <taxon>Bacillati</taxon>
        <taxon>Actinomycetota</taxon>
        <taxon>Actinomycetes</taxon>
        <taxon>Kitasatosporales</taxon>
        <taxon>Streptomycetaceae</taxon>
        <taxon>Streptomyces</taxon>
    </lineage>
</organism>
<comment type="caution">
    <text evidence="2">The sequence shown here is derived from an EMBL/GenBank/DDBJ whole genome shotgun (WGS) entry which is preliminary data.</text>
</comment>
<feature type="region of interest" description="Disordered" evidence="1">
    <location>
        <begin position="150"/>
        <end position="298"/>
    </location>
</feature>
<dbReference type="RefSeq" id="WP_372564064.1">
    <property type="nucleotide sequence ID" value="NZ_JBGOSP010000011.1"/>
</dbReference>
<gene>
    <name evidence="2" type="ORF">ACEG43_23865</name>
</gene>
<keyword evidence="3" id="KW-1185">Reference proteome</keyword>
<reference evidence="2 3" key="1">
    <citation type="submission" date="2024-08" db="EMBL/GenBank/DDBJ databases">
        <title>Genome sequence of Streptomyces aureus CACIA-1.46HGO.</title>
        <authorList>
            <person name="Evangelista-Martinez Z."/>
        </authorList>
    </citation>
    <scope>NUCLEOTIDE SEQUENCE [LARGE SCALE GENOMIC DNA]</scope>
    <source>
        <strain evidence="2 3">CACIA-1.46HGO</strain>
    </source>
</reference>
<evidence type="ECO:0000313" key="2">
    <source>
        <dbReference type="EMBL" id="MFA3839175.1"/>
    </source>
</evidence>
<feature type="compositionally biased region" description="Basic and acidic residues" evidence="1">
    <location>
        <begin position="182"/>
        <end position="199"/>
    </location>
</feature>
<name>A0ABV4SL88_9ACTN</name>
<proteinExistence type="predicted"/>
<dbReference type="EMBL" id="JBGOSP010000011">
    <property type="protein sequence ID" value="MFA3839175.1"/>
    <property type="molecule type" value="Genomic_DNA"/>
</dbReference>
<accession>A0ABV4SL88</accession>
<feature type="compositionally biased region" description="Basic and acidic residues" evidence="1">
    <location>
        <begin position="261"/>
        <end position="274"/>
    </location>
</feature>
<feature type="compositionally biased region" description="Basic and acidic residues" evidence="1">
    <location>
        <begin position="209"/>
        <end position="225"/>
    </location>
</feature>
<sequence length="298" mass="32125">MDADDVAEDLYRLPPVQFTAARNAQVVEAKRAGDAATARRIAAFHKPTLAAWVSNLLARQKEEAGQLLELAQALREAHRTLDPEQFRALNHQQHVVIAGLARLAGGLARQAGQPVSPSVLHEVEQILHAALADPEVAEQWAAGRLTKVPAVSTDFPGTSPVAQVPKKDANPEKPTPAPASRKAPDAAEEKRRARLKEAMKAATAAAAEASRRDDDVRRAEEEHEQATSSRSAADERVARLTAQLGEAEEERRTAAEAADEASVRVRDAAREQKAAQRKSARTSLVVERLSGGDSGRWA</sequence>
<evidence type="ECO:0008006" key="4">
    <source>
        <dbReference type="Google" id="ProtNLM"/>
    </source>
</evidence>
<protein>
    <recommendedName>
        <fullName evidence="4">Transposase</fullName>
    </recommendedName>
</protein>
<evidence type="ECO:0000256" key="1">
    <source>
        <dbReference type="SAM" id="MobiDB-lite"/>
    </source>
</evidence>
<evidence type="ECO:0000313" key="3">
    <source>
        <dbReference type="Proteomes" id="UP001571476"/>
    </source>
</evidence>